<evidence type="ECO:0000313" key="2">
    <source>
        <dbReference type="Proteomes" id="UP000887574"/>
    </source>
</evidence>
<dbReference type="PROSITE" id="PS50181">
    <property type="entry name" value="FBOX"/>
    <property type="match status" value="1"/>
</dbReference>
<dbReference type="GO" id="GO:0031398">
    <property type="term" value="P:positive regulation of protein ubiquitination"/>
    <property type="evidence" value="ECO:0007669"/>
    <property type="project" value="TreeGrafter"/>
</dbReference>
<dbReference type="AlphaFoldDB" id="A0A915EV66"/>
<feature type="domain" description="F-box" evidence="1">
    <location>
        <begin position="75"/>
        <end position="121"/>
    </location>
</feature>
<dbReference type="PANTHER" id="PTHR20933:SF4">
    <property type="entry name" value="F-BOX INVOLVED IN POLYQ PATHOGENESIS, ISOFORM A"/>
    <property type="match status" value="1"/>
</dbReference>
<dbReference type="WBParaSite" id="jg9867">
    <property type="protein sequence ID" value="jg9867"/>
    <property type="gene ID" value="jg9867"/>
</dbReference>
<accession>A0A915EV66</accession>
<keyword evidence="2" id="KW-1185">Reference proteome</keyword>
<protein>
    <submittedName>
        <fullName evidence="3">F-box domain-containing protein</fullName>
    </submittedName>
</protein>
<dbReference type="InterPro" id="IPR032675">
    <property type="entry name" value="LRR_dom_sf"/>
</dbReference>
<dbReference type="Gene3D" id="1.20.1280.50">
    <property type="match status" value="1"/>
</dbReference>
<dbReference type="CDD" id="cd09917">
    <property type="entry name" value="F-box_SF"/>
    <property type="match status" value="1"/>
</dbReference>
<name>A0A915EV66_9BILA</name>
<organism evidence="2 3">
    <name type="scientific">Ditylenchus dipsaci</name>
    <dbReference type="NCBI Taxonomy" id="166011"/>
    <lineage>
        <taxon>Eukaryota</taxon>
        <taxon>Metazoa</taxon>
        <taxon>Ecdysozoa</taxon>
        <taxon>Nematoda</taxon>
        <taxon>Chromadorea</taxon>
        <taxon>Rhabditida</taxon>
        <taxon>Tylenchina</taxon>
        <taxon>Tylenchomorpha</taxon>
        <taxon>Sphaerularioidea</taxon>
        <taxon>Anguinidae</taxon>
        <taxon>Anguininae</taxon>
        <taxon>Ditylenchus</taxon>
    </lineage>
</organism>
<dbReference type="SMART" id="SM00256">
    <property type="entry name" value="FBOX"/>
    <property type="match status" value="1"/>
</dbReference>
<dbReference type="Pfam" id="PF12937">
    <property type="entry name" value="F-box-like"/>
    <property type="match status" value="1"/>
</dbReference>
<dbReference type="Proteomes" id="UP000887574">
    <property type="component" value="Unplaced"/>
</dbReference>
<dbReference type="InterPro" id="IPR036047">
    <property type="entry name" value="F-box-like_dom_sf"/>
</dbReference>
<dbReference type="PANTHER" id="PTHR20933">
    <property type="entry name" value="F-BOX ONLY PROTEIN 33"/>
    <property type="match status" value="1"/>
</dbReference>
<dbReference type="InterPro" id="IPR001810">
    <property type="entry name" value="F-box_dom"/>
</dbReference>
<sequence length="472" mass="53751">MRDMRSDGRNIKSLFITNITVRYNSITAPYGENKNPAPFAAVATKRNLTPLPYDLRKCRSISFNEDGSSAIASTKPTIKNLPGEILMIIFQFLSPIDRIQIERVCKRWKSIAENWINFKQLFARSGRFIQEFSPANFNQSGLDETYGIGDLLPMLPRLQHLNLMNMLLLATDLDLISQKRLKSLVLPAVETSLLPYLTALLQQSDQLEFLRIESCIGYTFDYLPASLKSIEIDYSDYCDELVSQVGKQGIPLVNLKLRNNNIGALGFQQLSSSCSTSLTNLAVYLTETESAQFISLLHTFYNLRVLEVQFAAINIEHTVNEVMLEIVAACPKLEKLSVKFPLCATPDSQTLLKLAELRLLTSVDMCHFCSCRADVDLLLEKLCSNRTLKYFYVDYELPSSLTNRVIKSSKGLLTHPRSTQQTLLMDKSQFEALTRFHGSELLPINIRDRRLHQLWFGYRKQDFPSHPWAILN</sequence>
<dbReference type="SUPFAM" id="SSF81383">
    <property type="entry name" value="F-box domain"/>
    <property type="match status" value="1"/>
</dbReference>
<evidence type="ECO:0000313" key="3">
    <source>
        <dbReference type="WBParaSite" id="jg9867"/>
    </source>
</evidence>
<reference evidence="3" key="1">
    <citation type="submission" date="2022-11" db="UniProtKB">
        <authorList>
            <consortium name="WormBaseParasite"/>
        </authorList>
    </citation>
    <scope>IDENTIFICATION</scope>
</reference>
<evidence type="ECO:0000259" key="1">
    <source>
        <dbReference type="PROSITE" id="PS50181"/>
    </source>
</evidence>
<dbReference type="Gene3D" id="3.80.10.10">
    <property type="entry name" value="Ribonuclease Inhibitor"/>
    <property type="match status" value="1"/>
</dbReference>
<proteinExistence type="predicted"/>
<dbReference type="SUPFAM" id="SSF52047">
    <property type="entry name" value="RNI-like"/>
    <property type="match status" value="1"/>
</dbReference>